<proteinExistence type="predicted"/>
<sequence>MSGRFVCGMRRFDKHKVNTDQPSNAALHQENQKSLSELIRLREEQDRGTFQPIVKEESQIVPKVIPVKQDAVVYTPWKTPSTS</sequence>
<name>A0A6C0DGD8_9ZZZZ</name>
<evidence type="ECO:0000313" key="1">
    <source>
        <dbReference type="EMBL" id="QHT14655.1"/>
    </source>
</evidence>
<organism evidence="1">
    <name type="scientific">viral metagenome</name>
    <dbReference type="NCBI Taxonomy" id="1070528"/>
    <lineage>
        <taxon>unclassified sequences</taxon>
        <taxon>metagenomes</taxon>
        <taxon>organismal metagenomes</taxon>
    </lineage>
</organism>
<accession>A0A6C0DGD8</accession>
<dbReference type="AlphaFoldDB" id="A0A6C0DGD8"/>
<dbReference type="EMBL" id="MN739587">
    <property type="protein sequence ID" value="QHT14655.1"/>
    <property type="molecule type" value="Genomic_DNA"/>
</dbReference>
<protein>
    <submittedName>
        <fullName evidence="1">Uncharacterized protein</fullName>
    </submittedName>
</protein>
<reference evidence="1" key="1">
    <citation type="journal article" date="2020" name="Nature">
        <title>Giant virus diversity and host interactions through global metagenomics.</title>
        <authorList>
            <person name="Schulz F."/>
            <person name="Roux S."/>
            <person name="Paez-Espino D."/>
            <person name="Jungbluth S."/>
            <person name="Walsh D.A."/>
            <person name="Denef V.J."/>
            <person name="McMahon K.D."/>
            <person name="Konstantinidis K.T."/>
            <person name="Eloe-Fadrosh E.A."/>
            <person name="Kyrpides N.C."/>
            <person name="Woyke T."/>
        </authorList>
    </citation>
    <scope>NUCLEOTIDE SEQUENCE</scope>
    <source>
        <strain evidence="1">GVMAG-M-3300023174-141</strain>
    </source>
</reference>